<dbReference type="InterPro" id="IPR036322">
    <property type="entry name" value="WD40_repeat_dom_sf"/>
</dbReference>
<dbReference type="InterPro" id="IPR024977">
    <property type="entry name" value="Apc4-like_WD40_dom"/>
</dbReference>
<dbReference type="Pfam" id="PF12896">
    <property type="entry name" value="ANAPC4"/>
    <property type="match status" value="1"/>
</dbReference>
<dbReference type="PANTHER" id="PTHR13260">
    <property type="entry name" value="ANAPHASE PROMOTING COMPLEX SUBUNIT 4 APC4"/>
    <property type="match status" value="1"/>
</dbReference>
<evidence type="ECO:0000256" key="2">
    <source>
        <dbReference type="ARBA" id="ARBA00022618"/>
    </source>
</evidence>
<accession>A0A0D2F4Y2</accession>
<evidence type="ECO:0000256" key="5">
    <source>
        <dbReference type="ARBA" id="ARBA00023306"/>
    </source>
</evidence>
<protein>
    <recommendedName>
        <fullName evidence="1">Anaphase-promoting complex subunit 4</fullName>
    </recommendedName>
</protein>
<dbReference type="GO" id="GO:0005680">
    <property type="term" value="C:anaphase-promoting complex"/>
    <property type="evidence" value="ECO:0007669"/>
    <property type="project" value="InterPro"/>
</dbReference>
<keyword evidence="5" id="KW-0131">Cell cycle</keyword>
<organism evidence="9 10">
    <name type="scientific">Exophiala xenobiotica</name>
    <dbReference type="NCBI Taxonomy" id="348802"/>
    <lineage>
        <taxon>Eukaryota</taxon>
        <taxon>Fungi</taxon>
        <taxon>Dikarya</taxon>
        <taxon>Ascomycota</taxon>
        <taxon>Pezizomycotina</taxon>
        <taxon>Eurotiomycetes</taxon>
        <taxon>Chaetothyriomycetidae</taxon>
        <taxon>Chaetothyriales</taxon>
        <taxon>Herpotrichiellaceae</taxon>
        <taxon>Exophiala</taxon>
    </lineage>
</organism>
<dbReference type="AlphaFoldDB" id="A0A0D2F4Y2"/>
<evidence type="ECO:0000256" key="6">
    <source>
        <dbReference type="SAM" id="MobiDB-lite"/>
    </source>
</evidence>
<evidence type="ECO:0000256" key="4">
    <source>
        <dbReference type="ARBA" id="ARBA00022786"/>
    </source>
</evidence>
<dbReference type="GO" id="GO:0070979">
    <property type="term" value="P:protein K11-linked ubiquitination"/>
    <property type="evidence" value="ECO:0007669"/>
    <property type="project" value="TreeGrafter"/>
</dbReference>
<dbReference type="RefSeq" id="XP_013315518.1">
    <property type="nucleotide sequence ID" value="XM_013460064.1"/>
</dbReference>
<evidence type="ECO:0000259" key="7">
    <source>
        <dbReference type="Pfam" id="PF12894"/>
    </source>
</evidence>
<dbReference type="GO" id="GO:0051301">
    <property type="term" value="P:cell division"/>
    <property type="evidence" value="ECO:0007669"/>
    <property type="project" value="UniProtKB-KW"/>
</dbReference>
<evidence type="ECO:0000259" key="8">
    <source>
        <dbReference type="Pfam" id="PF12896"/>
    </source>
</evidence>
<feature type="compositionally biased region" description="Low complexity" evidence="6">
    <location>
        <begin position="128"/>
        <end position="156"/>
    </location>
</feature>
<dbReference type="OrthoDB" id="2110451at2759"/>
<dbReference type="InterPro" id="IPR015943">
    <property type="entry name" value="WD40/YVTN_repeat-like_dom_sf"/>
</dbReference>
<dbReference type="STRING" id="348802.A0A0D2F4Y2"/>
<keyword evidence="3" id="KW-0498">Mitosis</keyword>
<dbReference type="InterPro" id="IPR024790">
    <property type="entry name" value="APC4_long_dom"/>
</dbReference>
<dbReference type="InterPro" id="IPR024789">
    <property type="entry name" value="APC4"/>
</dbReference>
<gene>
    <name evidence="9" type="ORF">PV05_07256</name>
</gene>
<dbReference type="GO" id="GO:0031145">
    <property type="term" value="P:anaphase-promoting complex-dependent catabolic process"/>
    <property type="evidence" value="ECO:0007669"/>
    <property type="project" value="InterPro"/>
</dbReference>
<proteinExistence type="predicted"/>
<dbReference type="Gene3D" id="2.130.10.10">
    <property type="entry name" value="YVTN repeat-like/Quinoprotein amine dehydrogenase"/>
    <property type="match status" value="1"/>
</dbReference>
<keyword evidence="4" id="KW-0833">Ubl conjugation pathway</keyword>
<feature type="domain" description="Anaphase-promoting complex subunit 4-like WD40" evidence="7">
    <location>
        <begin position="18"/>
        <end position="116"/>
    </location>
</feature>
<dbReference type="GO" id="GO:0034399">
    <property type="term" value="C:nuclear periphery"/>
    <property type="evidence" value="ECO:0007669"/>
    <property type="project" value="TreeGrafter"/>
</dbReference>
<keyword evidence="2" id="KW-0132">Cell division</keyword>
<reference evidence="9 10" key="1">
    <citation type="submission" date="2015-01" db="EMBL/GenBank/DDBJ databases">
        <title>The Genome Sequence of Exophiala xenobiotica CBS118157.</title>
        <authorList>
            <consortium name="The Broad Institute Genomics Platform"/>
            <person name="Cuomo C."/>
            <person name="de Hoog S."/>
            <person name="Gorbushina A."/>
            <person name="Stielow B."/>
            <person name="Teixiera M."/>
            <person name="Abouelleil A."/>
            <person name="Chapman S.B."/>
            <person name="Priest M."/>
            <person name="Young S.K."/>
            <person name="Wortman J."/>
            <person name="Nusbaum C."/>
            <person name="Birren B."/>
        </authorList>
    </citation>
    <scope>NUCLEOTIDE SEQUENCE [LARGE SCALE GENOMIC DNA]</scope>
    <source>
        <strain evidence="9 10">CBS 118157</strain>
    </source>
</reference>
<dbReference type="Pfam" id="PF12894">
    <property type="entry name" value="ANAPC4_WD40"/>
    <property type="match status" value="1"/>
</dbReference>
<feature type="domain" description="Anaphase-promoting complex subunit 4 long" evidence="8">
    <location>
        <begin position="340"/>
        <end position="537"/>
    </location>
</feature>
<dbReference type="HOGENOM" id="CLU_011501_0_0_1"/>
<evidence type="ECO:0000256" key="3">
    <source>
        <dbReference type="ARBA" id="ARBA00022776"/>
    </source>
</evidence>
<sequence length="830" mass="91225">MHPIATRTLIEPCRPDLVAYCPTMDLVATVTKKGGHVDVWRLNGQRVFGATFETEDDGDDVGLRNSEDREADEAEGFVRAVTWRRDGQILAVASADGTVCLINAFTGKIAHRLSTRPRPRDPTATGGSFSSSQSQSQLRTSSRSTHPSSSPESRSLTPTILSWSTHFASPSSTAIRSRLDQRDSRVTLDHILGLRADVDKLLRLKADLPRELSALDVEMSLPRLATLPPQGVGTGDDIFSSRSSVDAVFHVSGPTGSAPGSSVDGVDALLVGLQGDDDGRCEVHLRVFDSFEIGAVDVGGCLPSDFKKAKVIRVESHPFLSAVFLVVEQSAGDRPDSSLHLVSLDLRFIPQTGRNLPLVARKATQLGNLLRYISQVQMQLVAEVKAAFDLPTRFLRNINESLAEGDENSDFIYAAHHLAVTGYCDAKFKEWLVDEVGERGLKRWDKAVGDCLDIVRRLTSECLMPALERCLVVLSRLDGLARFGPTSSRLGLDEMSLRKFRETVDALGILAEDLLLDVGVEIKEFAAFMKWLKWECEVEALEEGSERAEELRESWTGESELKMVLEYVGGAMKESRTKKYIGSDGQEQSASGLLEEDTDAGFYADYVKRRAVSSKDKKNPTLAQLVERMQKQAEAVFGQVADTFRKNILPSYMLELPAQTDGQNIDLRIAPDEVDDNLYRLFVTSKDQQEKSHVRQVLVTLRQEGGKGLKFATISNPVTKIPDVKEILDVKVVDDTTSIVLAATATDIRLFRRDIRSDGAYGWELRHVFEAGRMDAGMRPARLEVNGRIGRRVVAVIDEAGLGYVVLDLDAAVDAGDGRDGDTGDEVMTG</sequence>
<evidence type="ECO:0000256" key="1">
    <source>
        <dbReference type="ARBA" id="ARBA00016067"/>
    </source>
</evidence>
<evidence type="ECO:0000313" key="9">
    <source>
        <dbReference type="EMBL" id="KIW54934.1"/>
    </source>
</evidence>
<name>A0A0D2F4Y2_9EURO</name>
<dbReference type="SUPFAM" id="SSF50978">
    <property type="entry name" value="WD40 repeat-like"/>
    <property type="match status" value="1"/>
</dbReference>
<evidence type="ECO:0000313" key="10">
    <source>
        <dbReference type="Proteomes" id="UP000054342"/>
    </source>
</evidence>
<dbReference type="GeneID" id="25329164"/>
<dbReference type="EMBL" id="KN847320">
    <property type="protein sequence ID" value="KIW54934.1"/>
    <property type="molecule type" value="Genomic_DNA"/>
</dbReference>
<feature type="region of interest" description="Disordered" evidence="6">
    <location>
        <begin position="112"/>
        <end position="156"/>
    </location>
</feature>
<dbReference type="PANTHER" id="PTHR13260:SF0">
    <property type="entry name" value="ANAPHASE-PROMOTING COMPLEX SUBUNIT 4"/>
    <property type="match status" value="1"/>
</dbReference>
<dbReference type="Proteomes" id="UP000054342">
    <property type="component" value="Unassembled WGS sequence"/>
</dbReference>
<keyword evidence="10" id="KW-1185">Reference proteome</keyword>